<protein>
    <recommendedName>
        <fullName evidence="1">DSBA-like thioredoxin domain-containing protein</fullName>
    </recommendedName>
</protein>
<dbReference type="EMBL" id="UINC01001011">
    <property type="protein sequence ID" value="SUZ67427.1"/>
    <property type="molecule type" value="Genomic_DNA"/>
</dbReference>
<feature type="domain" description="DSBA-like thioredoxin" evidence="1">
    <location>
        <begin position="5"/>
        <end position="170"/>
    </location>
</feature>
<gene>
    <name evidence="2" type="ORF">METZ01_LOCUS20281</name>
</gene>
<dbReference type="InterPro" id="IPR036249">
    <property type="entry name" value="Thioredoxin-like_sf"/>
</dbReference>
<sequence>MARARAARLEERHDVSISWLPYELHPEIPDGGTPNSREFSALQPLAEELQVTLVPPTRFQPTRRAHQAALVVEYASPEEADIYHDRIYASIWQDQRDIEDPEVLAALASDLRVPSEVIERVVANDELWPAVISSMKRAHEWGATGTPSWVIDNKLMVPGLQDDDFFDRVIQRLTLINNSDENTK</sequence>
<dbReference type="Gene3D" id="3.40.30.10">
    <property type="entry name" value="Glutaredoxin"/>
    <property type="match status" value="1"/>
</dbReference>
<evidence type="ECO:0000259" key="1">
    <source>
        <dbReference type="Pfam" id="PF01323"/>
    </source>
</evidence>
<organism evidence="2">
    <name type="scientific">marine metagenome</name>
    <dbReference type="NCBI Taxonomy" id="408172"/>
    <lineage>
        <taxon>unclassified sequences</taxon>
        <taxon>metagenomes</taxon>
        <taxon>ecological metagenomes</taxon>
    </lineage>
</organism>
<dbReference type="InterPro" id="IPR001853">
    <property type="entry name" value="DSBA-like_thioredoxin_dom"/>
</dbReference>
<dbReference type="GO" id="GO:0016491">
    <property type="term" value="F:oxidoreductase activity"/>
    <property type="evidence" value="ECO:0007669"/>
    <property type="project" value="InterPro"/>
</dbReference>
<proteinExistence type="predicted"/>
<dbReference type="AlphaFoldDB" id="A0A381PMS9"/>
<name>A0A381PMS9_9ZZZZ</name>
<accession>A0A381PMS9</accession>
<dbReference type="SUPFAM" id="SSF52833">
    <property type="entry name" value="Thioredoxin-like"/>
    <property type="match status" value="1"/>
</dbReference>
<reference evidence="2" key="1">
    <citation type="submission" date="2018-05" db="EMBL/GenBank/DDBJ databases">
        <authorList>
            <person name="Lanie J.A."/>
            <person name="Ng W.-L."/>
            <person name="Kazmierczak K.M."/>
            <person name="Andrzejewski T.M."/>
            <person name="Davidsen T.M."/>
            <person name="Wayne K.J."/>
            <person name="Tettelin H."/>
            <person name="Glass J.I."/>
            <person name="Rusch D."/>
            <person name="Podicherti R."/>
            <person name="Tsui H.-C.T."/>
            <person name="Winkler M.E."/>
        </authorList>
    </citation>
    <scope>NUCLEOTIDE SEQUENCE</scope>
</reference>
<dbReference type="Pfam" id="PF01323">
    <property type="entry name" value="DSBA"/>
    <property type="match status" value="1"/>
</dbReference>
<evidence type="ECO:0000313" key="2">
    <source>
        <dbReference type="EMBL" id="SUZ67427.1"/>
    </source>
</evidence>